<dbReference type="InterPro" id="IPR015972">
    <property type="entry name" value="Ribosomal_eL19_dom1"/>
</dbReference>
<feature type="region of interest" description="Disordered" evidence="5">
    <location>
        <begin position="66"/>
        <end position="85"/>
    </location>
</feature>
<dbReference type="InterPro" id="IPR035970">
    <property type="entry name" value="60S_ribosomal_eL19_sf"/>
</dbReference>
<dbReference type="Proteomes" id="UP000230233">
    <property type="component" value="Chromosome I"/>
</dbReference>
<comment type="similarity">
    <text evidence="1 4">Belongs to the eukaryotic ribosomal protein eL19 family.</text>
</comment>
<dbReference type="InterPro" id="IPR007751">
    <property type="entry name" value="DUF676_lipase-like"/>
</dbReference>
<evidence type="ECO:0000256" key="2">
    <source>
        <dbReference type="ARBA" id="ARBA00022980"/>
    </source>
</evidence>
<dbReference type="AlphaFoldDB" id="A0A2G5VJT3"/>
<dbReference type="PANTHER" id="PTHR10722">
    <property type="entry name" value="60S RIBOSOMAL PROTEIN L19"/>
    <property type="match status" value="1"/>
</dbReference>
<evidence type="ECO:0000259" key="6">
    <source>
        <dbReference type="SMART" id="SM01416"/>
    </source>
</evidence>
<feature type="region of interest" description="Disordered" evidence="5">
    <location>
        <begin position="692"/>
        <end position="712"/>
    </location>
</feature>
<dbReference type="SUPFAM" id="SSF53474">
    <property type="entry name" value="alpha/beta-Hydrolases"/>
    <property type="match status" value="1"/>
</dbReference>
<proteinExistence type="inferred from homology"/>
<dbReference type="InterPro" id="IPR057259">
    <property type="entry name" value="Ribosomal_L19e"/>
</dbReference>
<name>A0A2G5VJT3_9PELO</name>
<sequence>MSNLRLQKRLASAVLKCGKHRVWLDPNEVSEISGANSRQSIRRLVNDGLIIRKPVTVHSRFRAREYEEARRKGRHTGYGKRRGTANARMPEKTLWIRRMRVLRNLLRRYRDAKKLDKHLYHELYLRAKGNNFKNKKNLIEYIFKKKTENKRAKQLADQAQARRDKNKESRKRREERQVVKRAELLRKISQSEKIIAGNFLRYLRFSLRNSFKTRSFRREKMRIEAHQVFNVSIQLCEFFNVDLSDRGYYQIRLKPKKTAEIGSVDISHDVEADRESGPRASNNILLAHVYQGSAVSKTIEVTYQHEKFDLDDWFHISIQFNSTLNLCEPQKLEIEVELLYMDRYHPPQYESFMKITKRLIEIPLDPTRLVAAARSLYFDSSYLSAITMCVYSSLVMVATRQRRANAAESAPSIKSTKLRRVYNSSAHALLFATRSIQQFIVRNAELINASLSVVILDVQTEMKAALLRFDNSENPSNCVENDISEWSTKITLIYQQMLNLFRKSTDLHQQLLLVFDKQRRAVFREAFWVTERSIDKCCIRTPVAVLEHYKSIIKVDYLKKLPRCTIFCEETDCPGEYCPIIFEDVFSSNPDITRLVTTGVQEMGISNSASLPAVKTQDKHKSFRQKIRNETRKLIHPRRKSLDCSQSLSRKVDSSRSRTKTLAETIASDGGGLLLKTPTDQSPMSSARVPLASEESASCRSEPIVSPSSSSEFGRCSAAGELESPKDTVPLISKESVTSEEVANALRTSVSADDVLAYSAALPGTSQTGILSQTDNKLTEEHPKDVMAAFELLREREAAKKMLRDQAHYEGHLYSEQTSKPVFGPVFTPIKSSLVIGDAVLRSATKNHLVVFVHGLEGSHEDLVPFRCGLDQAISAYYHSIQMDGDDFDEEPWSFEYLMSSANRSQTWADITTMAHNLLSEVREHVEEARCDIQRISFMAHSLGGVIVRSAIGLAPEVEMQWMVDRCYTLMTINSPHLGLAYVPKHIHWGVQIVKWWKKSRSMEQLSFRDSVDFASSFVYRTSLNSACGKFKNILLVGTPHDQLVPYMSSLLVPSKASSEDQSQFGEAYREMMSACLNSIRNSEKSENLVRYTTFHQLGSTNTQKLTGRAAHVIALEDSVFIEKLFNISAVKYFV</sequence>
<evidence type="ECO:0000256" key="5">
    <source>
        <dbReference type="SAM" id="MobiDB-lite"/>
    </source>
</evidence>
<dbReference type="GO" id="GO:0022625">
    <property type="term" value="C:cytosolic large ribosomal subunit"/>
    <property type="evidence" value="ECO:0007669"/>
    <property type="project" value="InterPro"/>
</dbReference>
<dbReference type="GO" id="GO:0003723">
    <property type="term" value="F:RNA binding"/>
    <property type="evidence" value="ECO:0007669"/>
    <property type="project" value="InterPro"/>
</dbReference>
<feature type="compositionally biased region" description="Basic and acidic residues" evidence="5">
    <location>
        <begin position="160"/>
        <end position="174"/>
    </location>
</feature>
<evidence type="ECO:0000256" key="3">
    <source>
        <dbReference type="ARBA" id="ARBA00023274"/>
    </source>
</evidence>
<evidence type="ECO:0000256" key="1">
    <source>
        <dbReference type="ARBA" id="ARBA00011082"/>
    </source>
</evidence>
<dbReference type="InterPro" id="IPR039547">
    <property type="entry name" value="Ribosomal_eL19"/>
</dbReference>
<feature type="domain" description="Large ribosomal subunit protein eL19" evidence="6">
    <location>
        <begin position="3"/>
        <end position="146"/>
    </location>
</feature>
<protein>
    <recommendedName>
        <fullName evidence="4">Ribosomal protein L19</fullName>
    </recommendedName>
</protein>
<dbReference type="Gene3D" id="3.40.50.1820">
    <property type="entry name" value="alpha/beta hydrolase"/>
    <property type="match status" value="1"/>
</dbReference>
<dbReference type="NCBIfam" id="NF006343">
    <property type="entry name" value="PRK08570.1"/>
    <property type="match status" value="1"/>
</dbReference>
<dbReference type="GO" id="GO:0003735">
    <property type="term" value="F:structural constituent of ribosome"/>
    <property type="evidence" value="ECO:0007669"/>
    <property type="project" value="InterPro"/>
</dbReference>
<evidence type="ECO:0000313" key="8">
    <source>
        <dbReference type="Proteomes" id="UP000230233"/>
    </source>
</evidence>
<dbReference type="FunFam" id="1.10.1650.10:FF:000001">
    <property type="entry name" value="Ribosomal protein L19"/>
    <property type="match status" value="1"/>
</dbReference>
<evidence type="ECO:0000256" key="4">
    <source>
        <dbReference type="RuleBase" id="RU000574"/>
    </source>
</evidence>
<dbReference type="InterPro" id="IPR000196">
    <property type="entry name" value="Ribosomal_eL19_dom"/>
</dbReference>
<feature type="region of interest" description="Disordered" evidence="5">
    <location>
        <begin position="152"/>
        <end position="174"/>
    </location>
</feature>
<dbReference type="InterPro" id="IPR057260">
    <property type="entry name" value="Ribosomal_L19e_C"/>
</dbReference>
<evidence type="ECO:0000313" key="7">
    <source>
        <dbReference type="EMBL" id="PIC51997.1"/>
    </source>
</evidence>
<keyword evidence="8" id="KW-1185">Reference proteome</keyword>
<dbReference type="Pfam" id="PF25476">
    <property type="entry name" value="Ribosomal_L19e_C"/>
    <property type="match status" value="1"/>
</dbReference>
<dbReference type="InterPro" id="IPR023638">
    <property type="entry name" value="Ribosomal_eL19_CS"/>
</dbReference>
<keyword evidence="2 4" id="KW-0689">Ribosomal protein</keyword>
<reference evidence="8" key="1">
    <citation type="submission" date="2017-10" db="EMBL/GenBank/DDBJ databases">
        <title>Rapid genome shrinkage in a self-fertile nematode reveals novel sperm competition proteins.</title>
        <authorList>
            <person name="Yin D."/>
            <person name="Schwarz E.M."/>
            <person name="Thomas C.G."/>
            <person name="Felde R.L."/>
            <person name="Korf I.F."/>
            <person name="Cutter A.D."/>
            <person name="Schartner C.M."/>
            <person name="Ralston E.J."/>
            <person name="Meyer B.J."/>
            <person name="Haag E.S."/>
        </authorList>
    </citation>
    <scope>NUCLEOTIDE SEQUENCE [LARGE SCALE GENOMIC DNA]</scope>
    <source>
        <strain evidence="8">JU1422</strain>
    </source>
</reference>
<accession>A0A2G5VJT3</accession>
<dbReference type="InterPro" id="IPR029058">
    <property type="entry name" value="AB_hydrolase_fold"/>
</dbReference>
<feature type="compositionally biased region" description="Basic residues" evidence="5">
    <location>
        <begin position="71"/>
        <end position="83"/>
    </location>
</feature>
<keyword evidence="3 4" id="KW-0687">Ribonucleoprotein</keyword>
<dbReference type="CDD" id="cd01417">
    <property type="entry name" value="Ribosomal_L19e_E"/>
    <property type="match status" value="1"/>
</dbReference>
<dbReference type="Gene3D" id="1.10.1650.10">
    <property type="match status" value="1"/>
</dbReference>
<dbReference type="HAMAP" id="MF_01475">
    <property type="entry name" value="Ribosomal_eL19"/>
    <property type="match status" value="1"/>
</dbReference>
<dbReference type="SMART" id="SM01416">
    <property type="entry name" value="Ribosomal_L19e"/>
    <property type="match status" value="1"/>
</dbReference>
<dbReference type="STRING" id="1611254.A0A2G5VJT3"/>
<dbReference type="Pfam" id="PF01280">
    <property type="entry name" value="Ribosomal_L19e"/>
    <property type="match status" value="1"/>
</dbReference>
<dbReference type="InterPro" id="IPR033935">
    <property type="entry name" value="Ribosomal_eL19_euk"/>
</dbReference>
<dbReference type="GO" id="GO:0006412">
    <property type="term" value="P:translation"/>
    <property type="evidence" value="ECO:0007669"/>
    <property type="project" value="InterPro"/>
</dbReference>
<gene>
    <name evidence="7" type="primary">Cni-C09D4.4</name>
    <name evidence="7" type="synonym">Cnig_chr_I.g2282</name>
    <name evidence="7" type="ORF">B9Z55_002282</name>
</gene>
<dbReference type="FunFam" id="1.10.1200.240:FF:000001">
    <property type="entry name" value="Ribosomal protein L19"/>
    <property type="match status" value="1"/>
</dbReference>
<dbReference type="EMBL" id="PDUG01000001">
    <property type="protein sequence ID" value="PIC51997.1"/>
    <property type="molecule type" value="Genomic_DNA"/>
</dbReference>
<feature type="compositionally biased region" description="Low complexity" evidence="5">
    <location>
        <begin position="698"/>
        <end position="712"/>
    </location>
</feature>
<dbReference type="SUPFAM" id="SSF48140">
    <property type="entry name" value="Ribosomal protein L19 (L19e)"/>
    <property type="match status" value="1"/>
</dbReference>
<dbReference type="OrthoDB" id="273452at2759"/>
<comment type="caution">
    <text evidence="7">The sequence shown here is derived from an EMBL/GenBank/DDBJ whole genome shotgun (WGS) entry which is preliminary data.</text>
</comment>
<dbReference type="Pfam" id="PF05057">
    <property type="entry name" value="DUF676"/>
    <property type="match status" value="1"/>
</dbReference>
<dbReference type="Gene3D" id="1.10.1200.240">
    <property type="match status" value="1"/>
</dbReference>
<organism evidence="7 8">
    <name type="scientific">Caenorhabditis nigoni</name>
    <dbReference type="NCBI Taxonomy" id="1611254"/>
    <lineage>
        <taxon>Eukaryota</taxon>
        <taxon>Metazoa</taxon>
        <taxon>Ecdysozoa</taxon>
        <taxon>Nematoda</taxon>
        <taxon>Chromadorea</taxon>
        <taxon>Rhabditida</taxon>
        <taxon>Rhabditina</taxon>
        <taxon>Rhabditomorpha</taxon>
        <taxon>Rhabditoidea</taxon>
        <taxon>Rhabditidae</taxon>
        <taxon>Peloderinae</taxon>
        <taxon>Caenorhabditis</taxon>
    </lineage>
</organism>
<dbReference type="PROSITE" id="PS00526">
    <property type="entry name" value="RIBOSOMAL_L19E"/>
    <property type="match status" value="1"/>
</dbReference>